<keyword evidence="2" id="KW-1185">Reference proteome</keyword>
<comment type="caution">
    <text evidence="1">The sequence shown here is derived from an EMBL/GenBank/DDBJ whole genome shotgun (WGS) entry which is preliminary data.</text>
</comment>
<dbReference type="EMBL" id="JBICBM010000016">
    <property type="protein sequence ID" value="MFF9885782.1"/>
    <property type="molecule type" value="Genomic_DNA"/>
</dbReference>
<protein>
    <recommendedName>
        <fullName evidence="3">Aminoglycoside phosphotransferase</fullName>
    </recommendedName>
</protein>
<evidence type="ECO:0000313" key="2">
    <source>
        <dbReference type="Proteomes" id="UP001603418"/>
    </source>
</evidence>
<dbReference type="Proteomes" id="UP001603418">
    <property type="component" value="Unassembled WGS sequence"/>
</dbReference>
<gene>
    <name evidence="1" type="ORF">ACF1HC_29930</name>
</gene>
<evidence type="ECO:0000313" key="1">
    <source>
        <dbReference type="EMBL" id="MFF9885782.1"/>
    </source>
</evidence>
<dbReference type="RefSeq" id="WP_030782051.1">
    <property type="nucleotide sequence ID" value="NZ_JBFACJ010000016.1"/>
</dbReference>
<name>A0ABW6Z3R3_9ACTN</name>
<evidence type="ECO:0008006" key="3">
    <source>
        <dbReference type="Google" id="ProtNLM"/>
    </source>
</evidence>
<organism evidence="1 2">
    <name type="scientific">Streptomyces eurythermus</name>
    <dbReference type="NCBI Taxonomy" id="42237"/>
    <lineage>
        <taxon>Bacteria</taxon>
        <taxon>Bacillati</taxon>
        <taxon>Actinomycetota</taxon>
        <taxon>Actinomycetes</taxon>
        <taxon>Kitasatosporales</taxon>
        <taxon>Streptomycetaceae</taxon>
        <taxon>Streptomyces</taxon>
    </lineage>
</organism>
<reference evidence="1 2" key="1">
    <citation type="submission" date="2024-10" db="EMBL/GenBank/DDBJ databases">
        <title>The Natural Products Discovery Center: Release of the First 8490 Sequenced Strains for Exploring Actinobacteria Biosynthetic Diversity.</title>
        <authorList>
            <person name="Kalkreuter E."/>
            <person name="Kautsar S.A."/>
            <person name="Yang D."/>
            <person name="Bader C.D."/>
            <person name="Teijaro C.N."/>
            <person name="Fluegel L."/>
            <person name="Davis C.M."/>
            <person name="Simpson J.R."/>
            <person name="Lauterbach L."/>
            <person name="Steele A.D."/>
            <person name="Gui C."/>
            <person name="Meng S."/>
            <person name="Li G."/>
            <person name="Viehrig K."/>
            <person name="Ye F."/>
            <person name="Su P."/>
            <person name="Kiefer A.F."/>
            <person name="Nichols A."/>
            <person name="Cepeda A.J."/>
            <person name="Yan W."/>
            <person name="Fan B."/>
            <person name="Jiang Y."/>
            <person name="Adhikari A."/>
            <person name="Zheng C.-J."/>
            <person name="Schuster L."/>
            <person name="Cowan T.M."/>
            <person name="Smanski M.J."/>
            <person name="Chevrette M.G."/>
            <person name="De Carvalho L.P.S."/>
            <person name="Shen B."/>
        </authorList>
    </citation>
    <scope>NUCLEOTIDE SEQUENCE [LARGE SCALE GENOMIC DNA]</scope>
    <source>
        <strain evidence="1 2">NPDC013366</strain>
    </source>
</reference>
<proteinExistence type="predicted"/>
<accession>A0ABW6Z3R3</accession>
<sequence>MPLPVSTGQAVDLRVQPVGEVLDRVARSLGVRFLGDTVVRKRRTVGARTDRGTWVRVERRPLGKITGQGWNGAECAARLHGVVQPAWQGCVVWRDSDEAVMWRADETDLLPGAPVGNAVLSEDPALSDEWWEGLNASLDALAAQRTGRVATPDGESITQVSVTRSLRAVFSGGFDTAVRCWVPAHGDLNWANVTAPVFSLFDWEDWGNAPQGLDSASLWASSLAVPALADRVRHERRRDFGTRDGKLMTLFVCSKILGPYAHPDDPRLEPARRMAERVVEELQGDM</sequence>